<protein>
    <submittedName>
        <fullName evidence="2">Uncharacterized protein</fullName>
    </submittedName>
</protein>
<feature type="region of interest" description="Disordered" evidence="1">
    <location>
        <begin position="278"/>
        <end position="298"/>
    </location>
</feature>
<dbReference type="AlphaFoldDB" id="A0AAU9IUT3"/>
<comment type="caution">
    <text evidence="2">The sequence shown here is derived from an EMBL/GenBank/DDBJ whole genome shotgun (WGS) entry which is preliminary data.</text>
</comment>
<accession>A0AAU9IUT3</accession>
<dbReference type="Proteomes" id="UP001162131">
    <property type="component" value="Unassembled WGS sequence"/>
</dbReference>
<reference evidence="2" key="1">
    <citation type="submission" date="2021-09" db="EMBL/GenBank/DDBJ databases">
        <authorList>
            <consortium name="AG Swart"/>
            <person name="Singh M."/>
            <person name="Singh A."/>
            <person name="Seah K."/>
            <person name="Emmerich C."/>
        </authorList>
    </citation>
    <scope>NUCLEOTIDE SEQUENCE</scope>
    <source>
        <strain evidence="2">ATCC30299</strain>
    </source>
</reference>
<organism evidence="2 3">
    <name type="scientific">Blepharisma stoltei</name>
    <dbReference type="NCBI Taxonomy" id="1481888"/>
    <lineage>
        <taxon>Eukaryota</taxon>
        <taxon>Sar</taxon>
        <taxon>Alveolata</taxon>
        <taxon>Ciliophora</taxon>
        <taxon>Postciliodesmatophora</taxon>
        <taxon>Heterotrichea</taxon>
        <taxon>Heterotrichida</taxon>
        <taxon>Blepharismidae</taxon>
        <taxon>Blepharisma</taxon>
    </lineage>
</organism>
<dbReference type="EMBL" id="CAJZBQ010000010">
    <property type="protein sequence ID" value="CAG9313255.1"/>
    <property type="molecule type" value="Genomic_DNA"/>
</dbReference>
<evidence type="ECO:0000313" key="2">
    <source>
        <dbReference type="EMBL" id="CAG9313255.1"/>
    </source>
</evidence>
<feature type="compositionally biased region" description="Polar residues" evidence="1">
    <location>
        <begin position="138"/>
        <end position="147"/>
    </location>
</feature>
<sequence length="326" mass="37010">MEYFLNHPVVREYLEPFTIKDWKRILLGLILQGINSANTQNLDSKEAQKQKNIANNGLLKEDNNPKVDTKVKTNKENCQSLSFTGAAKDEIIKETPRFKNGPENPEILNTQNKSKEVNLSQGHHSSSSERDRSHTTKKPNVNGSDSCHSQRHKKKSPEHSARKTSRSTSLQIQNKSESKTPTSSHVPHLIETNFDRSLSVFDEYLNIQKQIDALDLFNKDQDKTFSTFTPKYSKANNFDKKSTKKQEDGDIMNIADSFLNGPFMSTFVKNSTMRLSTDKAGHKTETARIKPVKAKDPAEPKYLSSNYYYARRKSNPGCTQNRQPAA</sequence>
<feature type="region of interest" description="Disordered" evidence="1">
    <location>
        <begin position="94"/>
        <end position="188"/>
    </location>
</feature>
<gene>
    <name evidence="2" type="ORF">BSTOLATCC_MIC8528</name>
</gene>
<feature type="compositionally biased region" description="Polar residues" evidence="1">
    <location>
        <begin position="166"/>
        <end position="185"/>
    </location>
</feature>
<keyword evidence="3" id="KW-1185">Reference proteome</keyword>
<name>A0AAU9IUT3_9CILI</name>
<evidence type="ECO:0000313" key="3">
    <source>
        <dbReference type="Proteomes" id="UP001162131"/>
    </source>
</evidence>
<proteinExistence type="predicted"/>
<evidence type="ECO:0000256" key="1">
    <source>
        <dbReference type="SAM" id="MobiDB-lite"/>
    </source>
</evidence>
<feature type="compositionally biased region" description="Polar residues" evidence="1">
    <location>
        <begin position="107"/>
        <end position="122"/>
    </location>
</feature>